<feature type="domain" description="tRNA (32-2'-O)-methyltransferase regulator THADA-like C-terminal TPR repeats region" evidence="5">
    <location>
        <begin position="965"/>
        <end position="1118"/>
    </location>
</feature>
<feature type="domain" description="tRNA (32-2'-O)-methyltransferase regulator THADA-like TPR repeats region" evidence="4">
    <location>
        <begin position="263"/>
        <end position="562"/>
    </location>
</feature>
<accession>A0A9W9KJJ3</accession>
<dbReference type="Pfam" id="PF25150">
    <property type="entry name" value="TPR_Trm732"/>
    <property type="match status" value="1"/>
</dbReference>
<evidence type="ECO:0000256" key="2">
    <source>
        <dbReference type="ARBA" id="ARBA00022694"/>
    </source>
</evidence>
<reference evidence="6" key="1">
    <citation type="submission" date="2022-11" db="EMBL/GenBank/DDBJ databases">
        <authorList>
            <person name="Petersen C."/>
        </authorList>
    </citation>
    <scope>NUCLEOTIDE SEQUENCE</scope>
    <source>
        <strain evidence="6">IBT 30069</strain>
    </source>
</reference>
<dbReference type="InterPro" id="IPR016024">
    <property type="entry name" value="ARM-type_fold"/>
</dbReference>
<evidence type="ECO:0000256" key="1">
    <source>
        <dbReference type="ARBA" id="ARBA00010409"/>
    </source>
</evidence>
<dbReference type="EMBL" id="JAPQKH010000003">
    <property type="protein sequence ID" value="KAJ5108136.1"/>
    <property type="molecule type" value="Genomic_DNA"/>
</dbReference>
<gene>
    <name evidence="6" type="ORF">N7456_004811</name>
</gene>
<dbReference type="PANTHER" id="PTHR14387">
    <property type="entry name" value="THADA/DEATH RECEPTOR INTERACTING PROTEIN"/>
    <property type="match status" value="1"/>
</dbReference>
<dbReference type="Pfam" id="PF10350">
    <property type="entry name" value="DUF2428"/>
    <property type="match status" value="1"/>
</dbReference>
<proteinExistence type="inferred from homology"/>
<dbReference type="GO" id="GO:0005829">
    <property type="term" value="C:cytosol"/>
    <property type="evidence" value="ECO:0007669"/>
    <property type="project" value="TreeGrafter"/>
</dbReference>
<dbReference type="Proteomes" id="UP001149165">
    <property type="component" value="Unassembled WGS sequence"/>
</dbReference>
<evidence type="ECO:0000259" key="3">
    <source>
        <dbReference type="Pfam" id="PF10350"/>
    </source>
</evidence>
<evidence type="ECO:0008006" key="8">
    <source>
        <dbReference type="Google" id="ProtNLM"/>
    </source>
</evidence>
<organism evidence="6 7">
    <name type="scientific">Penicillium angulare</name>
    <dbReference type="NCBI Taxonomy" id="116970"/>
    <lineage>
        <taxon>Eukaryota</taxon>
        <taxon>Fungi</taxon>
        <taxon>Dikarya</taxon>
        <taxon>Ascomycota</taxon>
        <taxon>Pezizomycotina</taxon>
        <taxon>Eurotiomycetes</taxon>
        <taxon>Eurotiomycetidae</taxon>
        <taxon>Eurotiales</taxon>
        <taxon>Aspergillaceae</taxon>
        <taxon>Penicillium</taxon>
    </lineage>
</organism>
<dbReference type="Pfam" id="PF25151">
    <property type="entry name" value="TPR_Trm732_C"/>
    <property type="match status" value="1"/>
</dbReference>
<protein>
    <recommendedName>
        <fullName evidence="8">DUF2428 domain-containing protein</fullName>
    </recommendedName>
</protein>
<dbReference type="InterPro" id="IPR019442">
    <property type="entry name" value="THADA/TRM732_DUF2428"/>
</dbReference>
<dbReference type="Pfam" id="PF26523">
    <property type="entry name" value="Trm732_C"/>
    <property type="match status" value="1"/>
</dbReference>
<dbReference type="InterPro" id="IPR051954">
    <property type="entry name" value="tRNA_methyltransferase_THADA"/>
</dbReference>
<comment type="similarity">
    <text evidence="1">Belongs to the THADA family.</text>
</comment>
<comment type="caution">
    <text evidence="6">The sequence shown here is derived from an EMBL/GenBank/DDBJ whole genome shotgun (WGS) entry which is preliminary data.</text>
</comment>
<dbReference type="OrthoDB" id="289314at2759"/>
<dbReference type="InterPro" id="IPR056842">
    <property type="entry name" value="THADA-like_TPR_C"/>
</dbReference>
<sequence>MEVIAQNIQILPEKTLKDIAKGPLVKFTSTCTDEGSINRVWQSLLETLSTPALPLQQTSAACNATSAFLDAAVESPIEHTRQLALSPQVWLAVFDAFIARFGDVKPKPLKQLLSSIMAIFVNKHHGETRALIKTAVFDAILPCTILGEARSRQKGSLVVLEMFIRKEAIPPSELIAVTRNWLLTCQEKWVTLFKKDYQVLYPGASDPTVMSGEPSDEVTGRVFVHGLLTQTNDRGMSGTSGSILASLVEKLKAEKPEQPLSWIWVYPARNILLQNLDTVHTLAIQVIQPLFTLDPIGFTTFVQTLPLNSLMAGDMVDASQSEYMLLFVSLQVGKQANLVHDDCKCSEIPSSLVQSKILMSTDDASKEPNPYSLVLKSDLIGKFLLHRDQTIRVAALALLVTAFSTMKPFTKAATEAILHGLPSIHADCNAHSRGEIMGLTRKFITRLKSGILTDGEALKVLQGKGSVRPSSLSQSESETKAFLGSYLNFIQGDLCVTASYPRHIAALKSLKLLLESGLDPLTDVKPPKAEAQATWKLKLNIFSPRLLRLLVDLLLDPFEEVRHTSLLLLNLFPSEVLTGDTVAGTNQQKSANMSVLDALDRAESIASNTSRADHADTVARLYHILFSAAQSGYSTVANMNWWTTKHSVVNIILDRLEERVSSSKGLFGSTMQQAPLHGYMSGLRYGPVSFKLKVDLYADIYERYIVLSPNFYTYISTEIDASAWKRVHDRIFTICEKVWQEVKPVLCIDSPEGHTDDPIEDVTVGPKDMLSYAWRSLRESSLLLHATMANISYGPSNTQGLQRSDFEKIGRLSFIQLAELRHRGAFSTVSMTFATCCQRCSTSADPSIKELPVSWYQDAKATMFEYAAKLTRRSAGLPALVTGVLCSCTGTPFFKQVMNELIEISHLPTDYDKDQQYLKLPQVHMMNCLKDIFDNNKLGPHADSFIMPALTLSAERLGSPIWNLRNSGLMLFRALLQRICRSSVGAGAGFGGISGAEPGAKISFSKYPGLLELLSSLLAPTEGTTVEGTDIVTERIFPALELIGEKIPTSDDEYDTTLRGLVFEHFKSPVWGIREHAARVYASLLTRSNILKDVSDLLSRLNPGASENYLHGTALCVLYSLRRFADSTDVFWASNIHDTHVTIRQTVSTILSLARSPFVATVIIEILNDSLIRSMDAGIDDQASLFLSNVWDENDIHGITGYVFDSSRPGWNLESRTRASSLLRRDLAWCKVLNLLASGEWNEISTFMYGVASFDADAVYWILEQLDEKLGDKERYRKPLVDLYSTIILRQFSADVKTIAVSNLSSSVDHLLASRYESIAELALPCHDLLQMFKPDLNIQTWNRQATDAEMRLQGCLLGVQFSLVKGQDLSPFKSTLYRWTVKLRSALSEETEFTTRYSAAVSIQSFSRGLRPTDSPPRVDHSLLDVYLILYDMLNDDDDEIRDVAASTASWILSYSSVSPRTAVALGPLNASSLLATFIADNYSDSPQLARRAIKYLAGQQPRISELDRPSQLVPVADSITNYCQESTVLFVEEKQNLFVDEVREADIWSKTLLRLHPIAYPETAMGNFLNWVSEGLTYLANLASQDAGRDGLLGWTSKPECFTLGVRIISISCALASPGFKAPEYMDPITIRKQLQSLLKVGQAASVHDEWLSRIESGLSSNI</sequence>
<name>A0A9W9KJJ3_9EURO</name>
<reference evidence="6" key="2">
    <citation type="journal article" date="2023" name="IMA Fungus">
        <title>Comparative genomic study of the Penicillium genus elucidates a diverse pangenome and 15 lateral gene transfer events.</title>
        <authorList>
            <person name="Petersen C."/>
            <person name="Sorensen T."/>
            <person name="Nielsen M.R."/>
            <person name="Sondergaard T.E."/>
            <person name="Sorensen J.L."/>
            <person name="Fitzpatrick D.A."/>
            <person name="Frisvad J.C."/>
            <person name="Nielsen K.L."/>
        </authorList>
    </citation>
    <scope>NUCLEOTIDE SEQUENCE</scope>
    <source>
        <strain evidence="6">IBT 30069</strain>
    </source>
</reference>
<feature type="domain" description="DUF2428" evidence="3">
    <location>
        <begin position="727"/>
        <end position="963"/>
    </location>
</feature>
<evidence type="ECO:0000313" key="7">
    <source>
        <dbReference type="Proteomes" id="UP001149165"/>
    </source>
</evidence>
<evidence type="ECO:0000259" key="4">
    <source>
        <dbReference type="Pfam" id="PF25150"/>
    </source>
</evidence>
<keyword evidence="7" id="KW-1185">Reference proteome</keyword>
<dbReference type="InterPro" id="IPR056843">
    <property type="entry name" value="THADA-like_TPR"/>
</dbReference>
<evidence type="ECO:0000313" key="6">
    <source>
        <dbReference type="EMBL" id="KAJ5108136.1"/>
    </source>
</evidence>
<dbReference type="GO" id="GO:0030488">
    <property type="term" value="P:tRNA methylation"/>
    <property type="evidence" value="ECO:0007669"/>
    <property type="project" value="TreeGrafter"/>
</dbReference>
<dbReference type="PANTHER" id="PTHR14387:SF0">
    <property type="entry name" value="DUF2428 DOMAIN-CONTAINING PROTEIN"/>
    <property type="match status" value="1"/>
</dbReference>
<dbReference type="SUPFAM" id="SSF48371">
    <property type="entry name" value="ARM repeat"/>
    <property type="match status" value="1"/>
</dbReference>
<keyword evidence="2" id="KW-0819">tRNA processing</keyword>
<evidence type="ECO:0000259" key="5">
    <source>
        <dbReference type="Pfam" id="PF25151"/>
    </source>
</evidence>